<dbReference type="PANTHER" id="PTHR43820">
    <property type="entry name" value="HIGH-AFFINITY BRANCHED-CHAIN AMINO ACID TRANSPORT ATP-BINDING PROTEIN LIVF"/>
    <property type="match status" value="1"/>
</dbReference>
<evidence type="ECO:0000256" key="4">
    <source>
        <dbReference type="ARBA" id="ARBA00022840"/>
    </source>
</evidence>
<dbReference type="InterPro" id="IPR052156">
    <property type="entry name" value="BCAA_Transport_ATP-bd_LivF"/>
</dbReference>
<dbReference type="GO" id="GO:0015658">
    <property type="term" value="F:branched-chain amino acid transmembrane transporter activity"/>
    <property type="evidence" value="ECO:0007669"/>
    <property type="project" value="InterPro"/>
</dbReference>
<dbReference type="PROSITE" id="PS00211">
    <property type="entry name" value="ABC_TRANSPORTER_1"/>
    <property type="match status" value="1"/>
</dbReference>
<dbReference type="GO" id="GO:0005524">
    <property type="term" value="F:ATP binding"/>
    <property type="evidence" value="ECO:0007669"/>
    <property type="project" value="UniProtKB-KW"/>
</dbReference>
<evidence type="ECO:0000256" key="1">
    <source>
        <dbReference type="ARBA" id="ARBA00005417"/>
    </source>
</evidence>
<comment type="similarity">
    <text evidence="1">Belongs to the ABC transporter superfamily.</text>
</comment>
<evidence type="ECO:0000313" key="7">
    <source>
        <dbReference type="EMBL" id="TYR30362.1"/>
    </source>
</evidence>
<dbReference type="InterPro" id="IPR003593">
    <property type="entry name" value="AAA+_ATPase"/>
</dbReference>
<gene>
    <name evidence="7" type="ORF">FY036_20205</name>
</gene>
<reference evidence="7 8" key="1">
    <citation type="submission" date="2019-08" db="EMBL/GenBank/DDBJ databases">
        <authorList>
            <person name="Seo Y.L."/>
        </authorList>
    </citation>
    <scope>NUCLEOTIDE SEQUENCE [LARGE SCALE GENOMIC DNA]</scope>
    <source>
        <strain evidence="7 8">MaA-C15</strain>
    </source>
</reference>
<sequence length="268" mass="29615">MTATAPVTAAGTEVILSIQNVESYYGPIMAIRGVSLEVREGQIVTVLGANGAGKTTLMKTISGVMDPEKGKIVYQGRNIAGANPDKVVRAGIVHVPEGREVFPLLTVEENLRMGAFTRSDTDGIRRDEEMVFSYFPILAERRAQAAGTLSGGQQQMLAIGRGLMGKPKVMLLDEPSLGLSPLLVKEIFQIVRRLNREQGVTMILVEQNAKVALEVADYGYVMELGRIVMADTADRLLQSKDVQEFYLGMQTEETQRSQKRWKQKKTWR</sequence>
<dbReference type="PANTHER" id="PTHR43820:SF8">
    <property type="entry name" value="ABC TRANSPORTER SUBSTRATE-BINDING PROTEIN"/>
    <property type="match status" value="1"/>
</dbReference>
<evidence type="ECO:0000256" key="3">
    <source>
        <dbReference type="ARBA" id="ARBA00022741"/>
    </source>
</evidence>
<feature type="domain" description="ABC transporter" evidence="6">
    <location>
        <begin position="16"/>
        <end position="249"/>
    </location>
</feature>
<keyword evidence="4 7" id="KW-0067">ATP-binding</keyword>
<evidence type="ECO:0000256" key="5">
    <source>
        <dbReference type="ARBA" id="ARBA00022970"/>
    </source>
</evidence>
<dbReference type="SUPFAM" id="SSF52540">
    <property type="entry name" value="P-loop containing nucleoside triphosphate hydrolases"/>
    <property type="match status" value="1"/>
</dbReference>
<name>A0A5D4GQN5_9HYPH</name>
<dbReference type="EMBL" id="VSZS01000067">
    <property type="protein sequence ID" value="TYR30362.1"/>
    <property type="molecule type" value="Genomic_DNA"/>
</dbReference>
<dbReference type="CDD" id="cd03224">
    <property type="entry name" value="ABC_TM1139_LivF_branched"/>
    <property type="match status" value="1"/>
</dbReference>
<dbReference type="GO" id="GO:0015807">
    <property type="term" value="P:L-amino acid transport"/>
    <property type="evidence" value="ECO:0007669"/>
    <property type="project" value="TreeGrafter"/>
</dbReference>
<keyword evidence="2" id="KW-0813">Transport</keyword>
<dbReference type="PROSITE" id="PS50893">
    <property type="entry name" value="ABC_TRANSPORTER_2"/>
    <property type="match status" value="1"/>
</dbReference>
<keyword evidence="8" id="KW-1185">Reference proteome</keyword>
<evidence type="ECO:0000313" key="8">
    <source>
        <dbReference type="Proteomes" id="UP000323258"/>
    </source>
</evidence>
<reference evidence="7 8" key="2">
    <citation type="submission" date="2019-09" db="EMBL/GenBank/DDBJ databases">
        <title>Mesorhizobium sp. MaA-C15 isolated from Microcystis aeruginosa.</title>
        <authorList>
            <person name="Jeong S.E."/>
            <person name="Jin H.M."/>
            <person name="Jeon C.O."/>
        </authorList>
    </citation>
    <scope>NUCLEOTIDE SEQUENCE [LARGE SCALE GENOMIC DNA]</scope>
    <source>
        <strain evidence="7 8">MaA-C15</strain>
    </source>
</reference>
<dbReference type="InterPro" id="IPR027417">
    <property type="entry name" value="P-loop_NTPase"/>
</dbReference>
<keyword evidence="5" id="KW-0029">Amino-acid transport</keyword>
<proteinExistence type="inferred from homology"/>
<dbReference type="SMART" id="SM00382">
    <property type="entry name" value="AAA"/>
    <property type="match status" value="1"/>
</dbReference>
<dbReference type="Pfam" id="PF00005">
    <property type="entry name" value="ABC_tran"/>
    <property type="match status" value="1"/>
</dbReference>
<keyword evidence="3" id="KW-0547">Nucleotide-binding</keyword>
<dbReference type="OrthoDB" id="9776369at2"/>
<evidence type="ECO:0000259" key="6">
    <source>
        <dbReference type="PROSITE" id="PS50893"/>
    </source>
</evidence>
<dbReference type="InterPro" id="IPR003439">
    <property type="entry name" value="ABC_transporter-like_ATP-bd"/>
</dbReference>
<protein>
    <submittedName>
        <fullName evidence="7">ABC transporter ATP-binding protein</fullName>
    </submittedName>
</protein>
<comment type="caution">
    <text evidence="7">The sequence shown here is derived from an EMBL/GenBank/DDBJ whole genome shotgun (WGS) entry which is preliminary data.</text>
</comment>
<dbReference type="PIRSF" id="PIRSF039137">
    <property type="entry name" value="ABC_branched_ATPase"/>
    <property type="match status" value="1"/>
</dbReference>
<dbReference type="Gene3D" id="3.40.50.300">
    <property type="entry name" value="P-loop containing nucleotide triphosphate hydrolases"/>
    <property type="match status" value="1"/>
</dbReference>
<dbReference type="GO" id="GO:0016887">
    <property type="term" value="F:ATP hydrolysis activity"/>
    <property type="evidence" value="ECO:0007669"/>
    <property type="project" value="InterPro"/>
</dbReference>
<dbReference type="InterPro" id="IPR030660">
    <property type="entry name" value="ABC_branched_ATPase_LivF/BraG"/>
</dbReference>
<dbReference type="Proteomes" id="UP000323258">
    <property type="component" value="Unassembled WGS sequence"/>
</dbReference>
<dbReference type="RefSeq" id="WP_148916719.1">
    <property type="nucleotide sequence ID" value="NZ_VSZS01000067.1"/>
</dbReference>
<evidence type="ECO:0000256" key="2">
    <source>
        <dbReference type="ARBA" id="ARBA00022448"/>
    </source>
</evidence>
<organism evidence="7 8">
    <name type="scientific">Neoaquamicrobium microcysteis</name>
    <dbReference type="NCBI Taxonomy" id="2682781"/>
    <lineage>
        <taxon>Bacteria</taxon>
        <taxon>Pseudomonadati</taxon>
        <taxon>Pseudomonadota</taxon>
        <taxon>Alphaproteobacteria</taxon>
        <taxon>Hyphomicrobiales</taxon>
        <taxon>Phyllobacteriaceae</taxon>
        <taxon>Neoaquamicrobium</taxon>
    </lineage>
</organism>
<dbReference type="AlphaFoldDB" id="A0A5D4GQN5"/>
<accession>A0A5D4GQN5</accession>
<dbReference type="InterPro" id="IPR017871">
    <property type="entry name" value="ABC_transporter-like_CS"/>
</dbReference>